<proteinExistence type="predicted"/>
<keyword evidence="2" id="KW-1185">Reference proteome</keyword>
<reference evidence="1" key="1">
    <citation type="submission" date="2021-03" db="EMBL/GenBank/DDBJ databases">
        <title>Draft genome sequence of rust myrtle Austropuccinia psidii MF-1, a brazilian biotype.</title>
        <authorList>
            <person name="Quecine M.C."/>
            <person name="Pachon D.M.R."/>
            <person name="Bonatelli M.L."/>
            <person name="Correr F.H."/>
            <person name="Franceschini L.M."/>
            <person name="Leite T.F."/>
            <person name="Margarido G.R.A."/>
            <person name="Almeida C.A."/>
            <person name="Ferrarezi J.A."/>
            <person name="Labate C.A."/>
        </authorList>
    </citation>
    <scope>NUCLEOTIDE SEQUENCE</scope>
    <source>
        <strain evidence="1">MF-1</strain>
    </source>
</reference>
<sequence>MNRFPYWDPVTKICLGVLHNWYEGVLQHHFRYQWVFDSEVIKNKAKNSEVSDSGPDTLMENNLQSENEDRLDIKCYLPQEVINRLKKLLNEVVVPEGICCIPVGIGTASNGKLKANKWLVLFSIYLPLTILDIFWDLGPKNHLLLINISALIQCTQIFGAQSVTQEDGQLFFQAYNTYQTASNVLFPNVRTTPNYHYAMHIPEQLSRWGPLNGISEYGGERLVGILQKLKTNSLNTASMKIDKYF</sequence>
<dbReference type="Proteomes" id="UP000765509">
    <property type="component" value="Unassembled WGS sequence"/>
</dbReference>
<comment type="caution">
    <text evidence="1">The sequence shown here is derived from an EMBL/GenBank/DDBJ whole genome shotgun (WGS) entry which is preliminary data.</text>
</comment>
<accession>A0A9Q3EP96</accession>
<dbReference type="PANTHER" id="PTHR31912:SF34">
    <property type="entry name" value="NOTOCHORD-RELATED PROTEIN"/>
    <property type="match status" value="1"/>
</dbReference>
<dbReference type="OrthoDB" id="2506519at2759"/>
<dbReference type="PANTHER" id="PTHR31912">
    <property type="entry name" value="IP13529P"/>
    <property type="match status" value="1"/>
</dbReference>
<evidence type="ECO:0000313" key="1">
    <source>
        <dbReference type="EMBL" id="MBW0522695.1"/>
    </source>
</evidence>
<evidence type="ECO:0000313" key="2">
    <source>
        <dbReference type="Proteomes" id="UP000765509"/>
    </source>
</evidence>
<dbReference type="EMBL" id="AVOT02029743">
    <property type="protein sequence ID" value="MBW0522695.1"/>
    <property type="molecule type" value="Genomic_DNA"/>
</dbReference>
<protein>
    <submittedName>
        <fullName evidence="1">Uncharacterized protein</fullName>
    </submittedName>
</protein>
<organism evidence="1 2">
    <name type="scientific">Austropuccinia psidii MF-1</name>
    <dbReference type="NCBI Taxonomy" id="1389203"/>
    <lineage>
        <taxon>Eukaryota</taxon>
        <taxon>Fungi</taxon>
        <taxon>Dikarya</taxon>
        <taxon>Basidiomycota</taxon>
        <taxon>Pucciniomycotina</taxon>
        <taxon>Pucciniomycetes</taxon>
        <taxon>Pucciniales</taxon>
        <taxon>Sphaerophragmiaceae</taxon>
        <taxon>Austropuccinia</taxon>
    </lineage>
</organism>
<name>A0A9Q3EP96_9BASI</name>
<gene>
    <name evidence="1" type="ORF">O181_062410</name>
</gene>
<dbReference type="AlphaFoldDB" id="A0A9Q3EP96"/>